<accession>A0A448X2Y7</accession>
<dbReference type="AlphaFoldDB" id="A0A448X2Y7"/>
<reference evidence="2" key="1">
    <citation type="submission" date="2018-11" db="EMBL/GenBank/DDBJ databases">
        <authorList>
            <consortium name="Pathogen Informatics"/>
        </authorList>
    </citation>
    <scope>NUCLEOTIDE SEQUENCE</scope>
</reference>
<gene>
    <name evidence="2" type="ORF">PXEA_LOCUS20050</name>
</gene>
<feature type="region of interest" description="Disordered" evidence="1">
    <location>
        <begin position="44"/>
        <end position="68"/>
    </location>
</feature>
<protein>
    <submittedName>
        <fullName evidence="2">Uncharacterized protein</fullName>
    </submittedName>
</protein>
<dbReference type="Proteomes" id="UP000784294">
    <property type="component" value="Unassembled WGS sequence"/>
</dbReference>
<evidence type="ECO:0000313" key="2">
    <source>
        <dbReference type="EMBL" id="VEL26610.1"/>
    </source>
</evidence>
<name>A0A448X2Y7_9PLAT</name>
<dbReference type="EMBL" id="CAAALY010081489">
    <property type="protein sequence ID" value="VEL26610.1"/>
    <property type="molecule type" value="Genomic_DNA"/>
</dbReference>
<feature type="compositionally biased region" description="Polar residues" evidence="1">
    <location>
        <begin position="44"/>
        <end position="60"/>
    </location>
</feature>
<evidence type="ECO:0000313" key="3">
    <source>
        <dbReference type="Proteomes" id="UP000784294"/>
    </source>
</evidence>
<evidence type="ECO:0000256" key="1">
    <source>
        <dbReference type="SAM" id="MobiDB-lite"/>
    </source>
</evidence>
<comment type="caution">
    <text evidence="2">The sequence shown here is derived from an EMBL/GenBank/DDBJ whole genome shotgun (WGS) entry which is preliminary data.</text>
</comment>
<proteinExistence type="predicted"/>
<organism evidence="2 3">
    <name type="scientific">Protopolystoma xenopodis</name>
    <dbReference type="NCBI Taxonomy" id="117903"/>
    <lineage>
        <taxon>Eukaryota</taxon>
        <taxon>Metazoa</taxon>
        <taxon>Spiralia</taxon>
        <taxon>Lophotrochozoa</taxon>
        <taxon>Platyhelminthes</taxon>
        <taxon>Monogenea</taxon>
        <taxon>Polyopisthocotylea</taxon>
        <taxon>Polystomatidea</taxon>
        <taxon>Polystomatidae</taxon>
        <taxon>Protopolystoma</taxon>
    </lineage>
</organism>
<sequence>MAELPFATILPLDDYSPPPLISSSSNCLRAAYLSRLADKASNNLARPVSPTSQTGGQPHQQVGIAPSNRWVPVSSGVSADCLSISETPNLPGPILSSSSHEASGADDLVASTMVLSERDQPSRHEEHGVGEYHSRCGQHEHQFTEEIAVTQSLDINKQDEADHPQSEK</sequence>
<keyword evidence="3" id="KW-1185">Reference proteome</keyword>